<dbReference type="EMBL" id="CCNB01000007">
    <property type="protein sequence ID" value="CDX32218.1"/>
    <property type="molecule type" value="Genomic_DNA"/>
</dbReference>
<feature type="transmembrane region" description="Helical" evidence="9">
    <location>
        <begin position="257"/>
        <end position="278"/>
    </location>
</feature>
<keyword evidence="4 9" id="KW-0812">Transmembrane</keyword>
<dbReference type="CDD" id="cd06582">
    <property type="entry name" value="TM_PBP1_LivH_like"/>
    <property type="match status" value="1"/>
</dbReference>
<dbReference type="PANTHER" id="PTHR11795">
    <property type="entry name" value="BRANCHED-CHAIN AMINO ACID TRANSPORT SYSTEM PERMEASE PROTEIN LIVH"/>
    <property type="match status" value="1"/>
</dbReference>
<dbReference type="EC" id="3.6.3.25" evidence="10"/>
<evidence type="ECO:0000256" key="7">
    <source>
        <dbReference type="ARBA" id="ARBA00023136"/>
    </source>
</evidence>
<evidence type="ECO:0000256" key="8">
    <source>
        <dbReference type="ARBA" id="ARBA00037998"/>
    </source>
</evidence>
<keyword evidence="5" id="KW-0029">Amino-acid transport</keyword>
<accession>A0A090EMR5</accession>
<evidence type="ECO:0000256" key="4">
    <source>
        <dbReference type="ARBA" id="ARBA00022692"/>
    </source>
</evidence>
<dbReference type="GO" id="GO:0005886">
    <property type="term" value="C:plasma membrane"/>
    <property type="evidence" value="ECO:0007669"/>
    <property type="project" value="UniProtKB-SubCell"/>
</dbReference>
<organism evidence="10 11">
    <name type="scientific">Mesorhizobium plurifarium</name>
    <dbReference type="NCBI Taxonomy" id="69974"/>
    <lineage>
        <taxon>Bacteria</taxon>
        <taxon>Pseudomonadati</taxon>
        <taxon>Pseudomonadota</taxon>
        <taxon>Alphaproteobacteria</taxon>
        <taxon>Hyphomicrobiales</taxon>
        <taxon>Phyllobacteriaceae</taxon>
        <taxon>Mesorhizobium</taxon>
    </lineage>
</organism>
<evidence type="ECO:0000313" key="10">
    <source>
        <dbReference type="EMBL" id="CDX32218.1"/>
    </source>
</evidence>
<feature type="transmembrane region" description="Helical" evidence="9">
    <location>
        <begin position="226"/>
        <end position="251"/>
    </location>
</feature>
<feature type="transmembrane region" description="Helical" evidence="9">
    <location>
        <begin position="190"/>
        <end position="214"/>
    </location>
</feature>
<dbReference type="GeneID" id="31889385"/>
<dbReference type="GO" id="GO:0022857">
    <property type="term" value="F:transmembrane transporter activity"/>
    <property type="evidence" value="ECO:0007669"/>
    <property type="project" value="InterPro"/>
</dbReference>
<dbReference type="InterPro" id="IPR052157">
    <property type="entry name" value="BCAA_transport_permease"/>
</dbReference>
<protein>
    <submittedName>
        <fullName evidence="10">Branched-chain amino acid ABC transporter, permease protein</fullName>
        <ecNumber evidence="10">3.6.3.25</ecNumber>
    </submittedName>
</protein>
<evidence type="ECO:0000256" key="3">
    <source>
        <dbReference type="ARBA" id="ARBA00022475"/>
    </source>
</evidence>
<feature type="transmembrane region" description="Helical" evidence="9">
    <location>
        <begin position="93"/>
        <end position="113"/>
    </location>
</feature>
<feature type="transmembrane region" description="Helical" evidence="9">
    <location>
        <begin position="133"/>
        <end position="160"/>
    </location>
</feature>
<dbReference type="GO" id="GO:0006865">
    <property type="term" value="P:amino acid transport"/>
    <property type="evidence" value="ECO:0007669"/>
    <property type="project" value="UniProtKB-KW"/>
</dbReference>
<dbReference type="InterPro" id="IPR001851">
    <property type="entry name" value="ABC_transp_permease"/>
</dbReference>
<sequence>MDAAIQIIITGLTLGAMYALASVGLALTYGTMGMFNMAHGMFMTIGAYASYSLSSAFGAPLPLALVAGICAGAISGSLLHLLIVRFMLHTEDFQTTIMVATAGVAIALQDLILKRYGAYPFKQPAQIEGSFRLAGTAISYQSIVIVAMAALLIGALAWLLTYTKFGLAIRATAMNQDAAKLMGVRTERTYLQVIVIAGVLASAAGILISSLAGLSPAMGTDPLIRAFIICVVAGLGSVTGAGLAAIMMGLFEAAISYYIGARFGLPVMLGLVVLILIFRPAGLFGRMEVVRS</sequence>
<dbReference type="GO" id="GO:0016787">
    <property type="term" value="F:hydrolase activity"/>
    <property type="evidence" value="ECO:0007669"/>
    <property type="project" value="UniProtKB-KW"/>
</dbReference>
<feature type="transmembrane region" description="Helical" evidence="9">
    <location>
        <begin position="7"/>
        <end position="27"/>
    </location>
</feature>
<keyword evidence="6 9" id="KW-1133">Transmembrane helix</keyword>
<keyword evidence="10" id="KW-0378">Hydrolase</keyword>
<feature type="transmembrane region" description="Helical" evidence="9">
    <location>
        <begin position="63"/>
        <end position="87"/>
    </location>
</feature>
<dbReference type="PANTHER" id="PTHR11795:SF447">
    <property type="entry name" value="ABC TRANSPORTER PERMEASE PROTEIN"/>
    <property type="match status" value="1"/>
</dbReference>
<dbReference type="Proteomes" id="UP000046373">
    <property type="component" value="Unassembled WGS sequence"/>
</dbReference>
<evidence type="ECO:0000256" key="2">
    <source>
        <dbReference type="ARBA" id="ARBA00022448"/>
    </source>
</evidence>
<evidence type="ECO:0000256" key="6">
    <source>
        <dbReference type="ARBA" id="ARBA00022989"/>
    </source>
</evidence>
<gene>
    <name evidence="10" type="ORF">MPLDJ20_150080</name>
</gene>
<keyword evidence="3" id="KW-1003">Cell membrane</keyword>
<dbReference type="Pfam" id="PF02653">
    <property type="entry name" value="BPD_transp_2"/>
    <property type="match status" value="1"/>
</dbReference>
<evidence type="ECO:0000256" key="1">
    <source>
        <dbReference type="ARBA" id="ARBA00004651"/>
    </source>
</evidence>
<dbReference type="AlphaFoldDB" id="A0A090EMR5"/>
<evidence type="ECO:0000256" key="9">
    <source>
        <dbReference type="SAM" id="Phobius"/>
    </source>
</evidence>
<comment type="similarity">
    <text evidence="8">Belongs to the binding-protein-dependent transport system permease family. LivHM subfamily.</text>
</comment>
<evidence type="ECO:0000256" key="5">
    <source>
        <dbReference type="ARBA" id="ARBA00022970"/>
    </source>
</evidence>
<keyword evidence="2" id="KW-0813">Transport</keyword>
<name>A0A090EMR5_MESPL</name>
<keyword evidence="7 9" id="KW-0472">Membrane</keyword>
<comment type="subcellular location">
    <subcellularLocation>
        <location evidence="1">Cell membrane</location>
        <topology evidence="1">Multi-pass membrane protein</topology>
    </subcellularLocation>
</comment>
<reference evidence="10 11" key="1">
    <citation type="submission" date="2014-08" db="EMBL/GenBank/DDBJ databases">
        <authorList>
            <person name="Moulin Lionel"/>
        </authorList>
    </citation>
    <scope>NUCLEOTIDE SEQUENCE [LARGE SCALE GENOMIC DNA]</scope>
</reference>
<proteinExistence type="inferred from homology"/>
<evidence type="ECO:0000313" key="11">
    <source>
        <dbReference type="Proteomes" id="UP000046373"/>
    </source>
</evidence>